<dbReference type="AlphaFoldDB" id="A0AAV3T6W4"/>
<dbReference type="RefSeq" id="WP_343772595.1">
    <property type="nucleotide sequence ID" value="NZ_BAAADV010000001.1"/>
</dbReference>
<comment type="caution">
    <text evidence="3">The sequence shown here is derived from an EMBL/GenBank/DDBJ whole genome shotgun (WGS) entry which is preliminary data.</text>
</comment>
<accession>A0AAV3T6W4</accession>
<dbReference type="Proteomes" id="UP001500420">
    <property type="component" value="Unassembled WGS sequence"/>
</dbReference>
<dbReference type="NCBIfam" id="TIGR02537">
    <property type="entry name" value="arch_flag_Nterm"/>
    <property type="match status" value="1"/>
</dbReference>
<dbReference type="PANTHER" id="PTHR38138">
    <property type="entry name" value="VNG6441H"/>
    <property type="match status" value="1"/>
</dbReference>
<name>A0AAV3T6W4_9EURY</name>
<dbReference type="InterPro" id="IPR012859">
    <property type="entry name" value="Pilin_N_archaeal"/>
</dbReference>
<reference evidence="3 4" key="1">
    <citation type="journal article" date="2019" name="Int. J. Syst. Evol. Microbiol.">
        <title>The Global Catalogue of Microorganisms (GCM) 10K type strain sequencing project: providing services to taxonomists for standard genome sequencing and annotation.</title>
        <authorList>
            <consortium name="The Broad Institute Genomics Platform"/>
            <consortium name="The Broad Institute Genome Sequencing Center for Infectious Disease"/>
            <person name="Wu L."/>
            <person name="Ma J."/>
        </authorList>
    </citation>
    <scope>NUCLEOTIDE SEQUENCE [LARGE SCALE GENOMIC DNA]</scope>
    <source>
        <strain evidence="3 4">JCM 16328</strain>
    </source>
</reference>
<evidence type="ECO:0000313" key="4">
    <source>
        <dbReference type="Proteomes" id="UP001500420"/>
    </source>
</evidence>
<feature type="domain" description="Archaeal Type IV pilin N-terminal" evidence="2">
    <location>
        <begin position="11"/>
        <end position="83"/>
    </location>
</feature>
<keyword evidence="4" id="KW-1185">Reference proteome</keyword>
<dbReference type="InterPro" id="IPR013373">
    <property type="entry name" value="Flagellin/pilin_N_arc"/>
</dbReference>
<proteinExistence type="predicted"/>
<evidence type="ECO:0000256" key="1">
    <source>
        <dbReference type="SAM" id="Phobius"/>
    </source>
</evidence>
<dbReference type="PANTHER" id="PTHR38138:SF1">
    <property type="entry name" value="ARCHAEAL TYPE IV PILIN N-TERMINAL DOMAIN-CONTAINING PROTEIN"/>
    <property type="match status" value="1"/>
</dbReference>
<gene>
    <name evidence="3" type="ORF">GCM10009020_08080</name>
</gene>
<evidence type="ECO:0000313" key="3">
    <source>
        <dbReference type="EMBL" id="GAA0665417.1"/>
    </source>
</evidence>
<feature type="transmembrane region" description="Helical" evidence="1">
    <location>
        <begin position="12"/>
        <end position="38"/>
    </location>
</feature>
<dbReference type="EMBL" id="BAAADV010000001">
    <property type="protein sequence ID" value="GAA0665417.1"/>
    <property type="molecule type" value="Genomic_DNA"/>
</dbReference>
<dbReference type="Pfam" id="PF07790">
    <property type="entry name" value="Pilin_N"/>
    <property type="match status" value="1"/>
</dbReference>
<protein>
    <recommendedName>
        <fullName evidence="2">Archaeal Type IV pilin N-terminal domain-containing protein</fullName>
    </recommendedName>
</protein>
<evidence type="ECO:0000259" key="2">
    <source>
        <dbReference type="Pfam" id="PF07790"/>
    </source>
</evidence>
<keyword evidence="1" id="KW-1133">Transmembrane helix</keyword>
<keyword evidence="1" id="KW-0472">Membrane</keyword>
<organism evidence="3 4">
    <name type="scientific">Natronoarchaeum mannanilyticum</name>
    <dbReference type="NCBI Taxonomy" id="926360"/>
    <lineage>
        <taxon>Archaea</taxon>
        <taxon>Methanobacteriati</taxon>
        <taxon>Methanobacteriota</taxon>
        <taxon>Stenosarchaea group</taxon>
        <taxon>Halobacteria</taxon>
        <taxon>Halobacteriales</taxon>
        <taxon>Natronoarchaeaceae</taxon>
    </lineage>
</organism>
<sequence length="133" mass="13580">MKLKQLFTDDEAVSPVIGVILMVAITVILAAVIGAFVLDIGGSQEAAPQAQYGWSNSSGDILLDHNGGEDLNNNTLSIQTSGSATAQSFASGGSFTAGDTMQAATSFKEGDSVTLIWEASSGDSSQVLSEYGG</sequence>
<keyword evidence="1" id="KW-0812">Transmembrane</keyword>